<comment type="caution">
    <text evidence="3">The sequence shown here is derived from an EMBL/GenBank/DDBJ whole genome shotgun (WGS) entry which is preliminary data.</text>
</comment>
<gene>
    <name evidence="3" type="ORF">FGK63_02275</name>
</gene>
<evidence type="ECO:0000256" key="2">
    <source>
        <dbReference type="RuleBase" id="RU368102"/>
    </source>
</evidence>
<dbReference type="InterPro" id="IPR003996">
    <property type="entry name" value="RTX_toxin-activating_protC_bac"/>
</dbReference>
<dbReference type="EC" id="2.3.1.-" evidence="2"/>
<evidence type="ECO:0000313" key="4">
    <source>
        <dbReference type="Proteomes" id="UP001193035"/>
    </source>
</evidence>
<proteinExistence type="inferred from homology"/>
<keyword evidence="4" id="KW-1185">Reference proteome</keyword>
<keyword evidence="2" id="KW-0012">Acyltransferase</keyword>
<dbReference type="Pfam" id="PF02794">
    <property type="entry name" value="HlyC"/>
    <property type="match status" value="1"/>
</dbReference>
<sequence>MFLALRSPHHAGMSVANLRAAVEPPVELGQFRIFRFDGVPRAMFSWAYLNSNAEARLVNVEVLSFDDWKSGDRLWLVDLIAPYKGMAAGLTRWIMQPGNFAEREFFFRRVKEGNKTRRILHIDFERAEGKARFLSEADFPPV</sequence>
<name>A0ABY2X4N9_9RHOB</name>
<keyword evidence="2" id="KW-0204">Cytolysis</keyword>
<keyword evidence="2" id="KW-0963">Cytoplasm</keyword>
<evidence type="ECO:0000313" key="3">
    <source>
        <dbReference type="EMBL" id="TMV10376.1"/>
    </source>
</evidence>
<dbReference type="Proteomes" id="UP001193035">
    <property type="component" value="Unassembled WGS sequence"/>
</dbReference>
<keyword evidence="2" id="KW-0808">Transferase</keyword>
<comment type="similarity">
    <text evidence="1 2">Belongs to the RTX toxin acyltransferase family.</text>
</comment>
<dbReference type="EMBL" id="VCPD01000001">
    <property type="protein sequence ID" value="TMV10376.1"/>
    <property type="molecule type" value="Genomic_DNA"/>
</dbReference>
<comment type="function">
    <text evidence="2">Involved in fatty acylation of protoxin at internal lysine residues, thereby converting it to the active toxin.</text>
</comment>
<reference evidence="3 4" key="1">
    <citation type="submission" date="2019-05" db="EMBL/GenBank/DDBJ databases">
        <title>Ruegeria sp. nov., isolated from tidal flat.</title>
        <authorList>
            <person name="Kim W."/>
        </authorList>
    </citation>
    <scope>NUCLEOTIDE SEQUENCE [LARGE SCALE GENOMIC DNA]</scope>
    <source>
        <strain evidence="3 4">CAU 1488</strain>
    </source>
</reference>
<accession>A0ABY2X4N9</accession>
<comment type="subcellular location">
    <subcellularLocation>
        <location evidence="2">Cytoplasm</location>
    </subcellularLocation>
</comment>
<evidence type="ECO:0000256" key="1">
    <source>
        <dbReference type="ARBA" id="ARBA00005686"/>
    </source>
</evidence>
<protein>
    <recommendedName>
        <fullName evidence="2">RTX toxin-activating lysine-acyltransferase</fullName>
        <ecNumber evidence="2">2.3.1.-</ecNumber>
    </recommendedName>
</protein>
<organism evidence="3 4">
    <name type="scientific">Ruegeria sediminis</name>
    <dbReference type="NCBI Taxonomy" id="2583820"/>
    <lineage>
        <taxon>Bacteria</taxon>
        <taxon>Pseudomonadati</taxon>
        <taxon>Pseudomonadota</taxon>
        <taxon>Alphaproteobacteria</taxon>
        <taxon>Rhodobacterales</taxon>
        <taxon>Roseobacteraceae</taxon>
        <taxon>Ruegeria</taxon>
    </lineage>
</organism>